<dbReference type="InterPro" id="IPR022655">
    <property type="entry name" value="DUF1553"/>
</dbReference>
<feature type="domain" description="Cytochrome C Planctomycete-type" evidence="3">
    <location>
        <begin position="38"/>
        <end position="94"/>
    </location>
</feature>
<dbReference type="Gene3D" id="1.10.760.10">
    <property type="entry name" value="Cytochrome c-like domain"/>
    <property type="match status" value="1"/>
</dbReference>
<dbReference type="InterPro" id="IPR011429">
    <property type="entry name" value="Cyt_c_Planctomycete-type"/>
</dbReference>
<dbReference type="SUPFAM" id="SSF46626">
    <property type="entry name" value="Cytochrome c"/>
    <property type="match status" value="1"/>
</dbReference>
<accession>A0ABT6FG66</accession>
<evidence type="ECO:0000259" key="3">
    <source>
        <dbReference type="Pfam" id="PF07635"/>
    </source>
</evidence>
<dbReference type="PANTHER" id="PTHR35889:SF3">
    <property type="entry name" value="F-BOX DOMAIN-CONTAINING PROTEIN"/>
    <property type="match status" value="1"/>
</dbReference>
<dbReference type="InterPro" id="IPR011444">
    <property type="entry name" value="DUF1549"/>
</dbReference>
<evidence type="ECO:0000313" key="4">
    <source>
        <dbReference type="EMBL" id="MDG3006388.1"/>
    </source>
</evidence>
<evidence type="ECO:0000259" key="1">
    <source>
        <dbReference type="Pfam" id="PF07583"/>
    </source>
</evidence>
<comment type="caution">
    <text evidence="4">The sequence shown here is derived from an EMBL/GenBank/DDBJ whole genome shotgun (WGS) entry which is preliminary data.</text>
</comment>
<gene>
    <name evidence="4" type="ORF">PZE19_21665</name>
</gene>
<keyword evidence="5" id="KW-1185">Reference proteome</keyword>
<dbReference type="Pfam" id="PF07583">
    <property type="entry name" value="PSCyt2"/>
    <property type="match status" value="1"/>
</dbReference>
<proteinExistence type="predicted"/>
<dbReference type="Proteomes" id="UP001216907">
    <property type="component" value="Unassembled WGS sequence"/>
</dbReference>
<dbReference type="Pfam" id="PF07635">
    <property type="entry name" value="PSCyt1"/>
    <property type="match status" value="1"/>
</dbReference>
<feature type="domain" description="DUF1553" evidence="2">
    <location>
        <begin position="700"/>
        <end position="957"/>
    </location>
</feature>
<dbReference type="Pfam" id="PF07587">
    <property type="entry name" value="PSD1"/>
    <property type="match status" value="1"/>
</dbReference>
<dbReference type="RefSeq" id="WP_277862688.1">
    <property type="nucleotide sequence ID" value="NZ_JARRAG010000002.1"/>
</dbReference>
<evidence type="ECO:0000259" key="2">
    <source>
        <dbReference type="Pfam" id="PF07587"/>
    </source>
</evidence>
<dbReference type="EMBL" id="JARRAG010000002">
    <property type="protein sequence ID" value="MDG3006388.1"/>
    <property type="molecule type" value="Genomic_DNA"/>
</dbReference>
<organism evidence="4 5">
    <name type="scientific">Paludisphaera mucosa</name>
    <dbReference type="NCBI Taxonomy" id="3030827"/>
    <lineage>
        <taxon>Bacteria</taxon>
        <taxon>Pseudomonadati</taxon>
        <taxon>Planctomycetota</taxon>
        <taxon>Planctomycetia</taxon>
        <taxon>Isosphaerales</taxon>
        <taxon>Isosphaeraceae</taxon>
        <taxon>Paludisphaera</taxon>
    </lineage>
</organism>
<name>A0ABT6FG66_9BACT</name>
<protein>
    <submittedName>
        <fullName evidence="4">PSD1 and planctomycete cytochrome C domain-containing protein</fullName>
    </submittedName>
</protein>
<dbReference type="PANTHER" id="PTHR35889">
    <property type="entry name" value="CYCLOINULO-OLIGOSACCHARIDE FRUCTANOTRANSFERASE-RELATED"/>
    <property type="match status" value="1"/>
</dbReference>
<evidence type="ECO:0000313" key="5">
    <source>
        <dbReference type="Proteomes" id="UP001216907"/>
    </source>
</evidence>
<dbReference type="InterPro" id="IPR036909">
    <property type="entry name" value="Cyt_c-like_dom_sf"/>
</dbReference>
<reference evidence="4 5" key="1">
    <citation type="submission" date="2023-03" db="EMBL/GenBank/DDBJ databases">
        <title>Paludisphaera mucosa sp. nov. a novel planctomycete from northern fen.</title>
        <authorList>
            <person name="Ivanova A."/>
        </authorList>
    </citation>
    <scope>NUCLEOTIDE SEQUENCE [LARGE SCALE GENOMIC DNA]</scope>
    <source>
        <strain evidence="4 5">Pla2</strain>
    </source>
</reference>
<sequence>MALGTSAVAQEAAAPAVADPAAVEFFEKRVRPILFDRCIGCHGPEKQKGELRLDSRAAALAGGTTGPAAEPGDAEASLLVAAIRYGGDVQMPPKSKLPREEIDVLTQWVARGAPWGVETKEPAAATARGSLDGSPEFERRAKFWSFQPIREVAPPTVEGVHAAWARSPIDRFLIAAMAGRGLEPAGEADRRTLIRRLTYDLIGLPPTPEEIASFVADDAPDAYERLVEKLLADPRYGERWGRHWLDLVRFAETAGHEFDYELLNAWRYRDYVVRAFNLDLPYDQFVVEQVAGDLLPTPRRNPADGSNESVRGTGFYWLGEGVHSPLDVRDEGVRRVDNQIDVLSKTFLGLTVSCARCHDHKFDPISTRDYYALAGFLRSTRHQQAFLDSDARIAPVVADLKARKAALADLLTEAAPRLPAPRKAEVEALLAAVAPAEEAGSAPSRLAAWKTTGDAFESPSGSNGFRIDLRGPATRLLATPAGSRSSGLISDRLHGVVRSPTFTIEKRWLHILATGMGVRINVVIDGFEKVRDPIYGGLTTTIDAPAGPRWISRDLASWMGHRAYLEACDGASQEFTGAVTHPVDGRGWVDLVAVRTTDEATPPAPPAGPEVAIDANALVRELEVVDSPLAARLAAALAEYRDVESRIPAPTLAPAAVDGDGEDESVMIRGNPRTPGEVVPRRLLAILGGAGPDASTPGSGRLGLARAMVDVRSNPLSARVMVNRIWKQHFGEGLVRSPDDFGVMGQAPSHPELLAWLAAEFVRGGWSVKAMHRLILESSAYRMTSRATPEADRLDPTNALLHRMNVRRLEAEAVRDALLAVSGRLDPTQGGPSVPPYLSPFMDGRGRPAASGPLDGHGRRSVYLQVRRNFLNPMFMVFDAPVPFSTMGRRHASNVPAQALTLLNDPLVIELADAWAGRLLAEDGPNATDASRIGRLYQEAFGRAPTDDEITRCSAYLQARRSTEPSPARAVWADLGHALFNVKEFVYID</sequence>
<feature type="domain" description="DUF1549" evidence="1">
    <location>
        <begin position="168"/>
        <end position="381"/>
    </location>
</feature>